<dbReference type="InterPro" id="IPR010982">
    <property type="entry name" value="Lambda_DNA-bd_dom_sf"/>
</dbReference>
<accession>A0A806K0L7</accession>
<dbReference type="Gene3D" id="1.10.260.40">
    <property type="entry name" value="lambda repressor-like DNA-binding domains"/>
    <property type="match status" value="1"/>
</dbReference>
<evidence type="ECO:0000313" key="3">
    <source>
        <dbReference type="EMBL" id="AGS53198.1"/>
    </source>
</evidence>
<dbReference type="InterPro" id="IPR001387">
    <property type="entry name" value="Cro/C1-type_HTH"/>
</dbReference>
<dbReference type="Pfam" id="PF01381">
    <property type="entry name" value="HTH_3"/>
    <property type="match status" value="1"/>
</dbReference>
<evidence type="ECO:0000259" key="2">
    <source>
        <dbReference type="PROSITE" id="PS50943"/>
    </source>
</evidence>
<sequence>MVNLGERLRKLRLEKHLTQTEMSRRIGVSKAMISSYELEQRQPSYGILVKFAAFFGVSADFLLGLERDRTINVKGLSDKEVEIINSMVEALRDK</sequence>
<proteinExistence type="predicted"/>
<feature type="domain" description="HTH cro/C1-type" evidence="2">
    <location>
        <begin position="8"/>
        <end position="62"/>
    </location>
</feature>
<dbReference type="AlphaFoldDB" id="A0A806K0L7"/>
<organism evidence="3">
    <name type="scientific">uncultured bacterium contig00081</name>
    <dbReference type="NCBI Taxonomy" id="1181557"/>
    <lineage>
        <taxon>Bacteria</taxon>
        <taxon>environmental samples</taxon>
    </lineage>
</organism>
<dbReference type="EMBL" id="JQ844224">
    <property type="protein sequence ID" value="AGS53198.1"/>
    <property type="molecule type" value="Genomic_DNA"/>
</dbReference>
<dbReference type="CDD" id="cd00093">
    <property type="entry name" value="HTH_XRE"/>
    <property type="match status" value="1"/>
</dbReference>
<dbReference type="PANTHER" id="PTHR46558:SF11">
    <property type="entry name" value="HTH-TYPE TRANSCRIPTIONAL REGULATOR XRE"/>
    <property type="match status" value="1"/>
</dbReference>
<name>A0A806K0L7_9BACT</name>
<dbReference type="SUPFAM" id="SSF47413">
    <property type="entry name" value="lambda repressor-like DNA-binding domains"/>
    <property type="match status" value="1"/>
</dbReference>
<evidence type="ECO:0000256" key="1">
    <source>
        <dbReference type="ARBA" id="ARBA00023125"/>
    </source>
</evidence>
<keyword evidence="1" id="KW-0238">DNA-binding</keyword>
<protein>
    <submittedName>
        <fullName evidence="3">Transcriptional regulator</fullName>
    </submittedName>
</protein>
<dbReference type="PANTHER" id="PTHR46558">
    <property type="entry name" value="TRACRIPTIONAL REGULATORY PROTEIN-RELATED-RELATED"/>
    <property type="match status" value="1"/>
</dbReference>
<reference evidence="3" key="1">
    <citation type="submission" date="2012-03" db="EMBL/GenBank/DDBJ databases">
        <title>Functional metagenomics reveals considerable lignocellulase gene clusters in the gut microbiome of a wood-feeding higher termite.</title>
        <authorList>
            <person name="Liu N."/>
        </authorList>
    </citation>
    <scope>NUCLEOTIDE SEQUENCE</scope>
</reference>
<dbReference type="SMART" id="SM00530">
    <property type="entry name" value="HTH_XRE"/>
    <property type="match status" value="1"/>
</dbReference>
<dbReference type="GO" id="GO:0003677">
    <property type="term" value="F:DNA binding"/>
    <property type="evidence" value="ECO:0007669"/>
    <property type="project" value="UniProtKB-KW"/>
</dbReference>
<dbReference type="PROSITE" id="PS50943">
    <property type="entry name" value="HTH_CROC1"/>
    <property type="match status" value="1"/>
</dbReference>